<comment type="caution">
    <text evidence="4">The sequence shown here is derived from an EMBL/GenBank/DDBJ whole genome shotgun (WGS) entry which is preliminary data.</text>
</comment>
<accession>A0A494X934</accession>
<evidence type="ECO:0000259" key="3">
    <source>
        <dbReference type="PROSITE" id="PS51186"/>
    </source>
</evidence>
<sequence>MTSLSDSAVAERATGVEEFVYVAVDDPRAQPLFEELSFEYRTRYADRIRADEIEVELHSRYPAELFVRPTGAFVLLLRDGQAIAGGAFMAHEQAGTTEFKRIWTSRHHRRQGLAHRILVELEAEAVRQGYTRVFLGTGPRQPEAIALYQSHGYTLLSAHDFDEAQPPGYLFEKYLEARV</sequence>
<proteinExistence type="predicted"/>
<keyword evidence="2" id="KW-0012">Acyltransferase</keyword>
<dbReference type="Gene3D" id="3.40.630.30">
    <property type="match status" value="1"/>
</dbReference>
<dbReference type="PROSITE" id="PS51186">
    <property type="entry name" value="GNAT"/>
    <property type="match status" value="1"/>
</dbReference>
<name>A0A494X934_9BURK</name>
<dbReference type="RefSeq" id="WP_121089866.1">
    <property type="nucleotide sequence ID" value="NZ_RBZU01000013.1"/>
</dbReference>
<reference evidence="4 5" key="1">
    <citation type="submission" date="2018-10" db="EMBL/GenBank/DDBJ databases">
        <title>Robbsia sp. DHC34, isolated from soil.</title>
        <authorList>
            <person name="Gao Z.-H."/>
            <person name="Qiu L.-H."/>
        </authorList>
    </citation>
    <scope>NUCLEOTIDE SEQUENCE [LARGE SCALE GENOMIC DNA]</scope>
    <source>
        <strain evidence="4 5">DHC34</strain>
    </source>
</reference>
<evidence type="ECO:0000256" key="2">
    <source>
        <dbReference type="ARBA" id="ARBA00023315"/>
    </source>
</evidence>
<dbReference type="PANTHER" id="PTHR43877:SF2">
    <property type="entry name" value="AMINOALKYLPHOSPHONATE N-ACETYLTRANSFERASE-RELATED"/>
    <property type="match status" value="1"/>
</dbReference>
<dbReference type="Pfam" id="PF00583">
    <property type="entry name" value="Acetyltransf_1"/>
    <property type="match status" value="1"/>
</dbReference>
<dbReference type="AlphaFoldDB" id="A0A494X934"/>
<gene>
    <name evidence="4" type="ORF">D7S86_23280</name>
</gene>
<feature type="domain" description="N-acetyltransferase" evidence="3">
    <location>
        <begin position="20"/>
        <end position="176"/>
    </location>
</feature>
<dbReference type="GO" id="GO:0016747">
    <property type="term" value="F:acyltransferase activity, transferring groups other than amino-acyl groups"/>
    <property type="evidence" value="ECO:0007669"/>
    <property type="project" value="InterPro"/>
</dbReference>
<dbReference type="InterPro" id="IPR000182">
    <property type="entry name" value="GNAT_dom"/>
</dbReference>
<evidence type="ECO:0000256" key="1">
    <source>
        <dbReference type="ARBA" id="ARBA00022679"/>
    </source>
</evidence>
<dbReference type="InterPro" id="IPR050832">
    <property type="entry name" value="Bact_Acetyltransf"/>
</dbReference>
<organism evidence="4 5">
    <name type="scientific">Pararobbsia silviterrae</name>
    <dbReference type="NCBI Taxonomy" id="1792498"/>
    <lineage>
        <taxon>Bacteria</taxon>
        <taxon>Pseudomonadati</taxon>
        <taxon>Pseudomonadota</taxon>
        <taxon>Betaproteobacteria</taxon>
        <taxon>Burkholderiales</taxon>
        <taxon>Burkholderiaceae</taxon>
        <taxon>Pararobbsia</taxon>
    </lineage>
</organism>
<dbReference type="CDD" id="cd04301">
    <property type="entry name" value="NAT_SF"/>
    <property type="match status" value="1"/>
</dbReference>
<dbReference type="Proteomes" id="UP000270342">
    <property type="component" value="Unassembled WGS sequence"/>
</dbReference>
<evidence type="ECO:0000313" key="4">
    <source>
        <dbReference type="EMBL" id="RKP47078.1"/>
    </source>
</evidence>
<dbReference type="PANTHER" id="PTHR43877">
    <property type="entry name" value="AMINOALKYLPHOSPHONATE N-ACETYLTRANSFERASE-RELATED-RELATED"/>
    <property type="match status" value="1"/>
</dbReference>
<dbReference type="OrthoDB" id="9803233at2"/>
<dbReference type="EMBL" id="RBZU01000013">
    <property type="protein sequence ID" value="RKP47078.1"/>
    <property type="molecule type" value="Genomic_DNA"/>
</dbReference>
<protein>
    <submittedName>
        <fullName evidence="4">GNAT family N-acetyltransferase</fullName>
    </submittedName>
</protein>
<keyword evidence="5" id="KW-1185">Reference proteome</keyword>
<evidence type="ECO:0000313" key="5">
    <source>
        <dbReference type="Proteomes" id="UP000270342"/>
    </source>
</evidence>
<dbReference type="InterPro" id="IPR016181">
    <property type="entry name" value="Acyl_CoA_acyltransferase"/>
</dbReference>
<keyword evidence="1 4" id="KW-0808">Transferase</keyword>
<dbReference type="SUPFAM" id="SSF55729">
    <property type="entry name" value="Acyl-CoA N-acyltransferases (Nat)"/>
    <property type="match status" value="1"/>
</dbReference>